<comment type="caution">
    <text evidence="1">The sequence shown here is derived from an EMBL/GenBank/DDBJ whole genome shotgun (WGS) entry which is preliminary data.</text>
</comment>
<dbReference type="EMBL" id="JBJUIK010000001">
    <property type="protein sequence ID" value="KAL3537752.1"/>
    <property type="molecule type" value="Genomic_DNA"/>
</dbReference>
<dbReference type="Proteomes" id="UP001630127">
    <property type="component" value="Unassembled WGS sequence"/>
</dbReference>
<reference evidence="1 2" key="1">
    <citation type="submission" date="2024-11" db="EMBL/GenBank/DDBJ databases">
        <title>A near-complete genome assembly of Cinchona calisaya.</title>
        <authorList>
            <person name="Lian D.C."/>
            <person name="Zhao X.W."/>
            <person name="Wei L."/>
        </authorList>
    </citation>
    <scope>NUCLEOTIDE SEQUENCE [LARGE SCALE GENOMIC DNA]</scope>
    <source>
        <tissue evidence="1">Nenye</tissue>
    </source>
</reference>
<keyword evidence="2" id="KW-1185">Reference proteome</keyword>
<dbReference type="AlphaFoldDB" id="A0ABD3B2H8"/>
<gene>
    <name evidence="1" type="ORF">ACH5RR_001118</name>
</gene>
<protein>
    <submittedName>
        <fullName evidence="1">Uncharacterized protein</fullName>
    </submittedName>
</protein>
<evidence type="ECO:0000313" key="2">
    <source>
        <dbReference type="Proteomes" id="UP001630127"/>
    </source>
</evidence>
<evidence type="ECO:0000313" key="1">
    <source>
        <dbReference type="EMBL" id="KAL3537752.1"/>
    </source>
</evidence>
<name>A0ABD3B2H8_9GENT</name>
<sequence>MSEKVDKSNENMTLVGCSKASTSTLDNASQPRISSIYGIENIVIPNLNNQESFQQSQCFNFAISTPKITNKNGSRNFSNANTVIYSQQTKMENPISTRERCKKEIDILEDIAEGLEMLKEVSDYPYCGAKRFEYEPPGFYCSSGEIHLLY</sequence>
<accession>A0ABD3B2H8</accession>
<proteinExistence type="predicted"/>
<organism evidence="1 2">
    <name type="scientific">Cinchona calisaya</name>
    <dbReference type="NCBI Taxonomy" id="153742"/>
    <lineage>
        <taxon>Eukaryota</taxon>
        <taxon>Viridiplantae</taxon>
        <taxon>Streptophyta</taxon>
        <taxon>Embryophyta</taxon>
        <taxon>Tracheophyta</taxon>
        <taxon>Spermatophyta</taxon>
        <taxon>Magnoliopsida</taxon>
        <taxon>eudicotyledons</taxon>
        <taxon>Gunneridae</taxon>
        <taxon>Pentapetalae</taxon>
        <taxon>asterids</taxon>
        <taxon>lamiids</taxon>
        <taxon>Gentianales</taxon>
        <taxon>Rubiaceae</taxon>
        <taxon>Cinchonoideae</taxon>
        <taxon>Cinchoneae</taxon>
        <taxon>Cinchona</taxon>
    </lineage>
</organism>